<protein>
    <submittedName>
        <fullName evidence="2">Uncharacterized protein</fullName>
    </submittedName>
</protein>
<sequence>MSSSLPLNGVFVPLPRLNLLLAEAVDSAKAVDPQSADDASIRKARALAKSLLEALPVDPAVAAIAYDERNASFLKAVEELEKSCKPRDWRCDWEIHGCMMVDIVKNVGKWFSPIWIYMQKEDSNLAFVEKCLILCGETINRTAGCKARASFWEIENTFSICDDGGEVVYEELLDITHPLGWMWRELLVIATSRGAPIDSVVANIQQFRLDSEVYDFIRQPGEQENRDGYKFWDSHWSAEMRAAASEVAIHRYHECLRLFKEKPSYKAYQKLVSKYPELQLRLVTCVCDAIFSESYMPLGQAAKIVMENSKTDELIRLLDRDSRSLGQDVQRDIVIYLSMQPSDAHRARGLKALKDGLDNVRRSVWSEIENTFPNWDAAYCWLEERVDSHARGNGCESDSDTSPRRPKSKAERARDKEKLQKLLATYADIAARSFHGGPGPLTAYSGYDSDEESDSTSYNNDDWNDYLHEARRQSKADRELTKNINAWIVILLNWPNAEEKAALWDKVRNREPMIIIAGAEEELASRCDYSYRHRTSFQYLADGIRAMKRAFSCKDLAELEELRV</sequence>
<comment type="caution">
    <text evidence="2">The sequence shown here is derived from an EMBL/GenBank/DDBJ whole genome shotgun (WGS) entry which is preliminary data.</text>
</comment>
<feature type="region of interest" description="Disordered" evidence="1">
    <location>
        <begin position="390"/>
        <end position="415"/>
    </location>
</feature>
<reference evidence="2 3" key="1">
    <citation type="submission" date="2019-12" db="EMBL/GenBank/DDBJ databases">
        <authorList>
            <person name="Floudas D."/>
            <person name="Bentzer J."/>
            <person name="Ahren D."/>
            <person name="Johansson T."/>
            <person name="Persson P."/>
            <person name="Tunlid A."/>
        </authorList>
    </citation>
    <scope>NUCLEOTIDE SEQUENCE [LARGE SCALE GENOMIC DNA]</scope>
    <source>
        <strain evidence="2 3">CBS 102.39</strain>
    </source>
</reference>
<evidence type="ECO:0000313" key="2">
    <source>
        <dbReference type="EMBL" id="KAF4616853.1"/>
    </source>
</evidence>
<dbReference type="EMBL" id="JAACJL010000031">
    <property type="protein sequence ID" value="KAF4616853.1"/>
    <property type="molecule type" value="Genomic_DNA"/>
</dbReference>
<organism evidence="2 3">
    <name type="scientific">Agrocybe pediades</name>
    <dbReference type="NCBI Taxonomy" id="84607"/>
    <lineage>
        <taxon>Eukaryota</taxon>
        <taxon>Fungi</taxon>
        <taxon>Dikarya</taxon>
        <taxon>Basidiomycota</taxon>
        <taxon>Agaricomycotina</taxon>
        <taxon>Agaricomycetes</taxon>
        <taxon>Agaricomycetidae</taxon>
        <taxon>Agaricales</taxon>
        <taxon>Agaricineae</taxon>
        <taxon>Strophariaceae</taxon>
        <taxon>Agrocybe</taxon>
    </lineage>
</organism>
<proteinExistence type="predicted"/>
<gene>
    <name evidence="2" type="ORF">D9613_008219</name>
</gene>
<dbReference type="Proteomes" id="UP000521872">
    <property type="component" value="Unassembled WGS sequence"/>
</dbReference>
<evidence type="ECO:0000256" key="1">
    <source>
        <dbReference type="SAM" id="MobiDB-lite"/>
    </source>
</evidence>
<evidence type="ECO:0000313" key="3">
    <source>
        <dbReference type="Proteomes" id="UP000521872"/>
    </source>
</evidence>
<name>A0A8H4QTF1_9AGAR</name>
<dbReference type="AlphaFoldDB" id="A0A8H4QTF1"/>
<keyword evidence="3" id="KW-1185">Reference proteome</keyword>
<accession>A0A8H4QTF1</accession>